<gene>
    <name evidence="2" type="ORF">pETSU_077</name>
</gene>
<feature type="transmembrane region" description="Helical" evidence="1">
    <location>
        <begin position="170"/>
        <end position="195"/>
    </location>
</feature>
<accession>A0A4D6DWQ6</accession>
<feature type="transmembrane region" description="Helical" evidence="1">
    <location>
        <begin position="133"/>
        <end position="158"/>
    </location>
</feature>
<keyword evidence="3" id="KW-1185">Reference proteome</keyword>
<sequence>MEIPNQVECTRVDKLFDKAAIFLRNISGFSSCMSVCVISMIFVWSVHIGVSQYHRGYPGLFAMTIMIIGPIIMAWNFNNAKSIISTILISVDGDTADVEQTKVTIPKAAPIITEEDIAIERGVVGRLGIALRYFAGCVSTHVICACSLLFTWTIHLAYANGGTLPSNSELFMVVIGPIVTSWNFVRATATLNTVIQGAGQLDKWRSKLSGWIAPNK</sequence>
<keyword evidence="1" id="KW-1133">Transmembrane helix</keyword>
<reference evidence="2 3" key="1">
    <citation type="submission" date="2019-03" db="EMBL/GenBank/DDBJ databases">
        <authorList>
            <person name="Kim S.G."/>
            <person name="Park S.C."/>
        </authorList>
    </citation>
    <scope>NUCLEOTIDE SEQUENCE [LARGE SCALE GENOMIC DNA]</scope>
</reference>
<keyword evidence="1" id="KW-0812">Transmembrane</keyword>
<evidence type="ECO:0000313" key="2">
    <source>
        <dbReference type="EMBL" id="QBZ70658.1"/>
    </source>
</evidence>
<protein>
    <submittedName>
        <fullName evidence="2">Uncharacterized protein</fullName>
    </submittedName>
</protein>
<name>A0A4D6DWQ6_9CAUD</name>
<dbReference type="Proteomes" id="UP000297195">
    <property type="component" value="Segment"/>
</dbReference>
<evidence type="ECO:0000256" key="1">
    <source>
        <dbReference type="SAM" id="Phobius"/>
    </source>
</evidence>
<evidence type="ECO:0000313" key="3">
    <source>
        <dbReference type="Proteomes" id="UP000297195"/>
    </source>
</evidence>
<feature type="transmembrane region" description="Helical" evidence="1">
    <location>
        <begin position="56"/>
        <end position="77"/>
    </location>
</feature>
<feature type="transmembrane region" description="Helical" evidence="1">
    <location>
        <begin position="21"/>
        <end position="44"/>
    </location>
</feature>
<organism evidence="2 3">
    <name type="scientific">Edwardsiella phage pEt-SU</name>
    <dbReference type="NCBI Taxonomy" id="2562142"/>
    <lineage>
        <taxon>Viruses</taxon>
        <taxon>Duplodnaviria</taxon>
        <taxon>Heunggongvirae</taxon>
        <taxon>Uroviricota</taxon>
        <taxon>Caudoviricetes</taxon>
        <taxon>Chimalliviridae</taxon>
        <taxon>Petsuvirus</taxon>
        <taxon>Petsuvirus pEtSU</taxon>
    </lineage>
</organism>
<keyword evidence="1" id="KW-0472">Membrane</keyword>
<dbReference type="EMBL" id="MK689364">
    <property type="protein sequence ID" value="QBZ70658.1"/>
    <property type="molecule type" value="Genomic_DNA"/>
</dbReference>
<proteinExistence type="predicted"/>